<sequence length="83" mass="9440">MHKSANSSRYCLANYPHTIQQHISQSSQTLRKPTNKGNNKELSKDYHMDHDDDAHGDDDDDDDPSSNLCLLLGLQNQILWCSL</sequence>
<protein>
    <submittedName>
        <fullName evidence="1">Uncharacterized protein</fullName>
    </submittedName>
</protein>
<gene>
    <name evidence="1" type="ORF">L1987_42629</name>
</gene>
<accession>A0ACB9GKJ0</accession>
<reference evidence="2" key="1">
    <citation type="journal article" date="2022" name="Mol. Ecol. Resour.">
        <title>The genomes of chicory, endive, great burdock and yacon provide insights into Asteraceae palaeo-polyploidization history and plant inulin production.</title>
        <authorList>
            <person name="Fan W."/>
            <person name="Wang S."/>
            <person name="Wang H."/>
            <person name="Wang A."/>
            <person name="Jiang F."/>
            <person name="Liu H."/>
            <person name="Zhao H."/>
            <person name="Xu D."/>
            <person name="Zhang Y."/>
        </authorList>
    </citation>
    <scope>NUCLEOTIDE SEQUENCE [LARGE SCALE GENOMIC DNA]</scope>
    <source>
        <strain evidence="2">cv. Yunnan</strain>
    </source>
</reference>
<reference evidence="1 2" key="2">
    <citation type="journal article" date="2022" name="Mol. Ecol. Resour.">
        <title>The genomes of chicory, endive, great burdock and yacon provide insights into Asteraceae paleo-polyploidization history and plant inulin production.</title>
        <authorList>
            <person name="Fan W."/>
            <person name="Wang S."/>
            <person name="Wang H."/>
            <person name="Wang A."/>
            <person name="Jiang F."/>
            <person name="Liu H."/>
            <person name="Zhao H."/>
            <person name="Xu D."/>
            <person name="Zhang Y."/>
        </authorList>
    </citation>
    <scope>NUCLEOTIDE SEQUENCE [LARGE SCALE GENOMIC DNA]</scope>
    <source>
        <strain evidence="2">cv. Yunnan</strain>
        <tissue evidence="1">Leaves</tissue>
    </source>
</reference>
<comment type="caution">
    <text evidence="1">The sequence shown here is derived from an EMBL/GenBank/DDBJ whole genome shotgun (WGS) entry which is preliminary data.</text>
</comment>
<organism evidence="1 2">
    <name type="scientific">Smallanthus sonchifolius</name>
    <dbReference type="NCBI Taxonomy" id="185202"/>
    <lineage>
        <taxon>Eukaryota</taxon>
        <taxon>Viridiplantae</taxon>
        <taxon>Streptophyta</taxon>
        <taxon>Embryophyta</taxon>
        <taxon>Tracheophyta</taxon>
        <taxon>Spermatophyta</taxon>
        <taxon>Magnoliopsida</taxon>
        <taxon>eudicotyledons</taxon>
        <taxon>Gunneridae</taxon>
        <taxon>Pentapetalae</taxon>
        <taxon>asterids</taxon>
        <taxon>campanulids</taxon>
        <taxon>Asterales</taxon>
        <taxon>Asteraceae</taxon>
        <taxon>Asteroideae</taxon>
        <taxon>Heliantheae alliance</taxon>
        <taxon>Millerieae</taxon>
        <taxon>Smallanthus</taxon>
    </lineage>
</organism>
<name>A0ACB9GKJ0_9ASTR</name>
<dbReference type="EMBL" id="CM042031">
    <property type="protein sequence ID" value="KAI3783545.1"/>
    <property type="molecule type" value="Genomic_DNA"/>
</dbReference>
<evidence type="ECO:0000313" key="2">
    <source>
        <dbReference type="Proteomes" id="UP001056120"/>
    </source>
</evidence>
<evidence type="ECO:0000313" key="1">
    <source>
        <dbReference type="EMBL" id="KAI3783545.1"/>
    </source>
</evidence>
<keyword evidence="2" id="KW-1185">Reference proteome</keyword>
<dbReference type="Proteomes" id="UP001056120">
    <property type="component" value="Linkage Group LG14"/>
</dbReference>
<proteinExistence type="predicted"/>